<sequence>MNRKTMIVAMALVFALTTSAMAGPKVLKLAHLNPQQPFENATGAMAAVFKSMVEAGTNGSVQVTLFPAGQLGNERETMEQVKIGVVQSYISSAGGMAPFYPLYGVLDIPFAVPNYAVAWKVFDGSFGDYLKEDIRQATGFRVLGFGEAGGFFQLSNSKRPIETVDDMKGLKMRTMTLPTHQNLMKTYGAAATPIAWAEVYTALQTGVADGQHNPLPIVLLGKLFEVQKYLTLTNHIYSTYCWVMNDEFWNDLTDNEKDVVNSSAMTAIVAGRGLNRIIEGSDKGLPTIIEKGMKVNTPTPEAMEKFRAMGKDSAMAFIKENFGDKGIEIADLYLKAIDEAVAEINPVN</sequence>
<accession>A0A1X7K8W0</accession>
<evidence type="ECO:0000256" key="2">
    <source>
        <dbReference type="ARBA" id="ARBA00009023"/>
    </source>
</evidence>
<protein>
    <submittedName>
        <fullName evidence="6">Tripartite ATP-independent transporter solute receptor, DctP family</fullName>
    </submittedName>
</protein>
<name>A0A1X7K8W0_9BACT</name>
<keyword evidence="4 5" id="KW-0732">Signal</keyword>
<dbReference type="EMBL" id="FXBB01000023">
    <property type="protein sequence ID" value="SMG37367.1"/>
    <property type="molecule type" value="Genomic_DNA"/>
</dbReference>
<evidence type="ECO:0000256" key="5">
    <source>
        <dbReference type="SAM" id="SignalP"/>
    </source>
</evidence>
<dbReference type="NCBIfam" id="NF037995">
    <property type="entry name" value="TRAP_S1"/>
    <property type="match status" value="1"/>
</dbReference>
<dbReference type="PIRSF" id="PIRSF006470">
    <property type="entry name" value="DctB"/>
    <property type="match status" value="1"/>
</dbReference>
<feature type="signal peptide" evidence="5">
    <location>
        <begin position="1"/>
        <end position="22"/>
    </location>
</feature>
<organism evidence="6 7">
    <name type="scientific">Dethiosulfovibrio salsuginis</name>
    <dbReference type="NCBI Taxonomy" id="561720"/>
    <lineage>
        <taxon>Bacteria</taxon>
        <taxon>Thermotogati</taxon>
        <taxon>Synergistota</taxon>
        <taxon>Synergistia</taxon>
        <taxon>Synergistales</taxon>
        <taxon>Dethiosulfovibrionaceae</taxon>
        <taxon>Dethiosulfovibrio</taxon>
    </lineage>
</organism>
<evidence type="ECO:0000313" key="6">
    <source>
        <dbReference type="EMBL" id="SMG37367.1"/>
    </source>
</evidence>
<gene>
    <name evidence="6" type="ORF">SAMN06275492_12321</name>
</gene>
<dbReference type="Gene3D" id="3.40.190.170">
    <property type="entry name" value="Bacterial extracellular solute-binding protein, family 7"/>
    <property type="match status" value="1"/>
</dbReference>
<proteinExistence type="inferred from homology"/>
<comment type="subcellular location">
    <subcellularLocation>
        <location evidence="1">Cell envelope</location>
    </subcellularLocation>
</comment>
<dbReference type="STRING" id="561720.SAMN06275492_12321"/>
<keyword evidence="3" id="KW-0813">Transport</keyword>
<feature type="chain" id="PRO_5011987629" evidence="5">
    <location>
        <begin position="23"/>
        <end position="348"/>
    </location>
</feature>
<dbReference type="CDD" id="cd13677">
    <property type="entry name" value="PBP2_TRAP_SBP_like_6"/>
    <property type="match status" value="1"/>
</dbReference>
<comment type="similarity">
    <text evidence="2">Belongs to the bacterial solute-binding protein 7 family.</text>
</comment>
<evidence type="ECO:0000256" key="4">
    <source>
        <dbReference type="ARBA" id="ARBA00022729"/>
    </source>
</evidence>
<dbReference type="Pfam" id="PF03480">
    <property type="entry name" value="DctP"/>
    <property type="match status" value="1"/>
</dbReference>
<dbReference type="AlphaFoldDB" id="A0A1X7K8W0"/>
<evidence type="ECO:0000256" key="3">
    <source>
        <dbReference type="ARBA" id="ARBA00022448"/>
    </source>
</evidence>
<dbReference type="GO" id="GO:0055085">
    <property type="term" value="P:transmembrane transport"/>
    <property type="evidence" value="ECO:0007669"/>
    <property type="project" value="InterPro"/>
</dbReference>
<evidence type="ECO:0000313" key="7">
    <source>
        <dbReference type="Proteomes" id="UP000193355"/>
    </source>
</evidence>
<reference evidence="7" key="1">
    <citation type="submission" date="2017-04" db="EMBL/GenBank/DDBJ databases">
        <authorList>
            <person name="Varghese N."/>
            <person name="Submissions S."/>
        </authorList>
    </citation>
    <scope>NUCLEOTIDE SEQUENCE [LARGE SCALE GENOMIC DNA]</scope>
    <source>
        <strain evidence="7">USBA 82</strain>
    </source>
</reference>
<dbReference type="PANTHER" id="PTHR33376:SF4">
    <property type="entry name" value="SIALIC ACID-BINDING PERIPLASMIC PROTEIN SIAP"/>
    <property type="match status" value="1"/>
</dbReference>
<keyword evidence="6" id="KW-0675">Receptor</keyword>
<evidence type="ECO:0000256" key="1">
    <source>
        <dbReference type="ARBA" id="ARBA00004196"/>
    </source>
</evidence>
<keyword evidence="7" id="KW-1185">Reference proteome</keyword>
<dbReference type="GO" id="GO:0030288">
    <property type="term" value="C:outer membrane-bounded periplasmic space"/>
    <property type="evidence" value="ECO:0007669"/>
    <property type="project" value="InterPro"/>
</dbReference>
<dbReference type="InterPro" id="IPR038404">
    <property type="entry name" value="TRAP_DctP_sf"/>
</dbReference>
<dbReference type="InterPro" id="IPR018389">
    <property type="entry name" value="DctP_fam"/>
</dbReference>
<dbReference type="RefSeq" id="WP_085545012.1">
    <property type="nucleotide sequence ID" value="NZ_FXBB01000023.1"/>
</dbReference>
<dbReference type="InterPro" id="IPR004682">
    <property type="entry name" value="TRAP_DctP"/>
</dbReference>
<dbReference type="OrthoDB" id="89872at2"/>
<dbReference type="Proteomes" id="UP000193355">
    <property type="component" value="Unassembled WGS sequence"/>
</dbReference>
<dbReference type="NCBIfam" id="TIGR00787">
    <property type="entry name" value="dctP"/>
    <property type="match status" value="1"/>
</dbReference>
<dbReference type="PANTHER" id="PTHR33376">
    <property type="match status" value="1"/>
</dbReference>